<evidence type="ECO:0000259" key="8">
    <source>
        <dbReference type="PROSITE" id="PS50115"/>
    </source>
</evidence>
<feature type="domain" description="C2" evidence="7">
    <location>
        <begin position="259"/>
        <end position="381"/>
    </location>
</feature>
<dbReference type="InterPro" id="IPR000008">
    <property type="entry name" value="C2_dom"/>
</dbReference>
<evidence type="ECO:0000313" key="9">
    <source>
        <dbReference type="EMBL" id="KAE8683171.1"/>
    </source>
</evidence>
<organism evidence="9 10">
    <name type="scientific">Hibiscus syriacus</name>
    <name type="common">Rose of Sharon</name>
    <dbReference type="NCBI Taxonomy" id="106335"/>
    <lineage>
        <taxon>Eukaryota</taxon>
        <taxon>Viridiplantae</taxon>
        <taxon>Streptophyta</taxon>
        <taxon>Embryophyta</taxon>
        <taxon>Tracheophyta</taxon>
        <taxon>Spermatophyta</taxon>
        <taxon>Magnoliopsida</taxon>
        <taxon>eudicotyledons</taxon>
        <taxon>Gunneridae</taxon>
        <taxon>Pentapetalae</taxon>
        <taxon>rosids</taxon>
        <taxon>malvids</taxon>
        <taxon>Malvales</taxon>
        <taxon>Malvaceae</taxon>
        <taxon>Malvoideae</taxon>
        <taxon>Hibiscus</taxon>
    </lineage>
</organism>
<dbReference type="InterPro" id="IPR035892">
    <property type="entry name" value="C2_domain_sf"/>
</dbReference>
<keyword evidence="3 5" id="KW-0863">Zinc-finger</keyword>
<dbReference type="FunFam" id="1.10.220.150:FF:000009">
    <property type="entry name" value="stromal membrane-associated protein 1 isoform X1"/>
    <property type="match status" value="1"/>
</dbReference>
<sequence>MGVHVILMQIKGLINGIFQIIAASRVFNLKALEMSTQHGNSDRKPPSGSSSRLYDLLCQEQPYWNRPNDADSTPWFMRKDSWRSSSAKGRLERLMQESGNNVCADCGSPDPKWVSLNLGVFICIKCSGVHRSLGVHISKVFSAKLDEWADDQVDSLENLGGNSVANKKYEALLPDNITKLTPDSSNEERADFIKRKYEMLQFLDGNDHEISAHPPHQRSPSSSSQSSSPNVFSQDKRQFEKQPTRHRIGQKFRNSWARKDNDHHKSIKKSNSSAGMVEFIGMIKVNVVKGINLAVRDMVSSDPYVILTLGQQSVRTRVIRKNLNPVWNESLMLSIPENIPPLKVVVYDKDTFSYDDFMGDAEIDIQPLVTAAQAHEHSEIHESMPVLDKDNTLEKDGLITVLDGKAKQDLSVQLQNVETGVLEIEIECLPLTQ</sequence>
<dbReference type="PANTHER" id="PTHR46220:SF2">
    <property type="entry name" value="ADP-RIBOSYLATION FACTOR GTPASE-ACTIVATING PROTEIN AGD11-RELATED"/>
    <property type="match status" value="1"/>
</dbReference>
<protein>
    <submittedName>
        <fullName evidence="9">ADP-ribosylation factor GTPase-activating protein AGD11</fullName>
    </submittedName>
</protein>
<dbReference type="Pfam" id="PF00168">
    <property type="entry name" value="C2"/>
    <property type="match status" value="1"/>
</dbReference>
<feature type="region of interest" description="Disordered" evidence="6">
    <location>
        <begin position="207"/>
        <end position="270"/>
    </location>
</feature>
<dbReference type="Proteomes" id="UP000436088">
    <property type="component" value="Unassembled WGS sequence"/>
</dbReference>
<keyword evidence="10" id="KW-1185">Reference proteome</keyword>
<dbReference type="Pfam" id="PF01412">
    <property type="entry name" value="ArfGap"/>
    <property type="match status" value="1"/>
</dbReference>
<dbReference type="PANTHER" id="PTHR46220">
    <property type="entry name" value="ADP-RIBOSYLATION FACTOR GTPASE-ACTIVATING PROTEIN AGD12"/>
    <property type="match status" value="1"/>
</dbReference>
<proteinExistence type="predicted"/>
<dbReference type="CDD" id="cd08204">
    <property type="entry name" value="ArfGap"/>
    <property type="match status" value="1"/>
</dbReference>
<keyword evidence="1" id="KW-0343">GTPase activation</keyword>
<dbReference type="GO" id="GO:0008270">
    <property type="term" value="F:zinc ion binding"/>
    <property type="evidence" value="ECO:0007669"/>
    <property type="project" value="UniProtKB-KW"/>
</dbReference>
<evidence type="ECO:0000256" key="2">
    <source>
        <dbReference type="ARBA" id="ARBA00022723"/>
    </source>
</evidence>
<evidence type="ECO:0000256" key="3">
    <source>
        <dbReference type="ARBA" id="ARBA00022771"/>
    </source>
</evidence>
<dbReference type="InterPro" id="IPR037278">
    <property type="entry name" value="ARFGAP/RecO"/>
</dbReference>
<dbReference type="SUPFAM" id="SSF57863">
    <property type="entry name" value="ArfGap/RecO-like zinc finger"/>
    <property type="match status" value="1"/>
</dbReference>
<feature type="domain" description="Arf-GAP" evidence="8">
    <location>
        <begin position="88"/>
        <end position="210"/>
    </location>
</feature>
<accession>A0A6A2YUL3</accession>
<dbReference type="PROSITE" id="PS50115">
    <property type="entry name" value="ARFGAP"/>
    <property type="match status" value="1"/>
</dbReference>
<dbReference type="InterPro" id="IPR044518">
    <property type="entry name" value="ARF_GAP_AGD11/12/13"/>
</dbReference>
<dbReference type="PROSITE" id="PS50004">
    <property type="entry name" value="C2"/>
    <property type="match status" value="1"/>
</dbReference>
<dbReference type="PRINTS" id="PR00405">
    <property type="entry name" value="REVINTRACTNG"/>
</dbReference>
<reference evidence="9" key="1">
    <citation type="submission" date="2019-09" db="EMBL/GenBank/DDBJ databases">
        <title>Draft genome information of white flower Hibiscus syriacus.</title>
        <authorList>
            <person name="Kim Y.-M."/>
        </authorList>
    </citation>
    <scope>NUCLEOTIDE SEQUENCE [LARGE SCALE GENOMIC DNA]</scope>
    <source>
        <strain evidence="9">YM2019G1</strain>
    </source>
</reference>
<feature type="compositionally biased region" description="Basic and acidic residues" evidence="6">
    <location>
        <begin position="234"/>
        <end position="243"/>
    </location>
</feature>
<dbReference type="SMART" id="SM00239">
    <property type="entry name" value="C2"/>
    <property type="match status" value="1"/>
</dbReference>
<feature type="compositionally biased region" description="Low complexity" evidence="6">
    <location>
        <begin position="212"/>
        <end position="229"/>
    </location>
</feature>
<evidence type="ECO:0000259" key="7">
    <source>
        <dbReference type="PROSITE" id="PS50004"/>
    </source>
</evidence>
<evidence type="ECO:0000256" key="4">
    <source>
        <dbReference type="ARBA" id="ARBA00022833"/>
    </source>
</evidence>
<dbReference type="AlphaFoldDB" id="A0A6A2YUL3"/>
<dbReference type="InterPro" id="IPR038508">
    <property type="entry name" value="ArfGAP_dom_sf"/>
</dbReference>
<gene>
    <name evidence="9" type="ORF">F3Y22_tig00111213pilonHSYRG00338</name>
</gene>
<comment type="caution">
    <text evidence="9">The sequence shown here is derived from an EMBL/GenBank/DDBJ whole genome shotgun (WGS) entry which is preliminary data.</text>
</comment>
<keyword evidence="4" id="KW-0862">Zinc</keyword>
<dbReference type="EMBL" id="VEPZ02001271">
    <property type="protein sequence ID" value="KAE8683171.1"/>
    <property type="molecule type" value="Genomic_DNA"/>
</dbReference>
<dbReference type="Gene3D" id="1.10.220.150">
    <property type="entry name" value="Arf GTPase activating protein"/>
    <property type="match status" value="1"/>
</dbReference>
<dbReference type="SUPFAM" id="SSF49562">
    <property type="entry name" value="C2 domain (Calcium/lipid-binding domain, CaLB)"/>
    <property type="match status" value="1"/>
</dbReference>
<evidence type="ECO:0000256" key="5">
    <source>
        <dbReference type="PROSITE-ProRule" id="PRU00288"/>
    </source>
</evidence>
<dbReference type="SMART" id="SM00105">
    <property type="entry name" value="ArfGap"/>
    <property type="match status" value="1"/>
</dbReference>
<dbReference type="InterPro" id="IPR001164">
    <property type="entry name" value="ArfGAP_dom"/>
</dbReference>
<name>A0A6A2YUL3_HIBSY</name>
<evidence type="ECO:0000313" key="10">
    <source>
        <dbReference type="Proteomes" id="UP000436088"/>
    </source>
</evidence>
<dbReference type="GO" id="GO:0005543">
    <property type="term" value="F:phospholipid binding"/>
    <property type="evidence" value="ECO:0007669"/>
    <property type="project" value="InterPro"/>
</dbReference>
<keyword evidence="2" id="KW-0479">Metal-binding</keyword>
<dbReference type="Gene3D" id="2.60.40.150">
    <property type="entry name" value="C2 domain"/>
    <property type="match status" value="1"/>
</dbReference>
<evidence type="ECO:0000256" key="6">
    <source>
        <dbReference type="SAM" id="MobiDB-lite"/>
    </source>
</evidence>
<dbReference type="GO" id="GO:0005096">
    <property type="term" value="F:GTPase activator activity"/>
    <property type="evidence" value="ECO:0007669"/>
    <property type="project" value="UniProtKB-KW"/>
</dbReference>
<dbReference type="CDD" id="cd04038">
    <property type="entry name" value="C2_ArfGAP"/>
    <property type="match status" value="1"/>
</dbReference>
<evidence type="ECO:0000256" key="1">
    <source>
        <dbReference type="ARBA" id="ARBA00022468"/>
    </source>
</evidence>